<evidence type="ECO:0000313" key="2">
    <source>
        <dbReference type="Proteomes" id="UP001165427"/>
    </source>
</evidence>
<reference evidence="1" key="1">
    <citation type="submission" date="2022-04" db="EMBL/GenBank/DDBJ databases">
        <title>Desulfatitalea alkaliphila sp. nov., a novel anaerobic sulfate-reducing bacterium isolated from terrestrial mud volcano, Taman Peninsula, Russia.</title>
        <authorList>
            <person name="Khomyakova M.A."/>
            <person name="Merkel A.Y."/>
            <person name="Slobodkin A.I."/>
        </authorList>
    </citation>
    <scope>NUCLEOTIDE SEQUENCE</scope>
    <source>
        <strain evidence="1">M08but</strain>
    </source>
</reference>
<dbReference type="AlphaFoldDB" id="A0AA41R044"/>
<evidence type="ECO:0000313" key="1">
    <source>
        <dbReference type="EMBL" id="MCJ8499548.1"/>
    </source>
</evidence>
<dbReference type="EMBL" id="JALJRB010000002">
    <property type="protein sequence ID" value="MCJ8499548.1"/>
    <property type="molecule type" value="Genomic_DNA"/>
</dbReference>
<organism evidence="1 2">
    <name type="scientific">Desulfatitalea alkaliphila</name>
    <dbReference type="NCBI Taxonomy" id="2929485"/>
    <lineage>
        <taxon>Bacteria</taxon>
        <taxon>Pseudomonadati</taxon>
        <taxon>Thermodesulfobacteriota</taxon>
        <taxon>Desulfobacteria</taxon>
        <taxon>Desulfobacterales</taxon>
        <taxon>Desulfosarcinaceae</taxon>
        <taxon>Desulfatitalea</taxon>
    </lineage>
</organism>
<dbReference type="RefSeq" id="WP_246902914.1">
    <property type="nucleotide sequence ID" value="NZ_JALJRB010000002.1"/>
</dbReference>
<name>A0AA41R044_9BACT</name>
<proteinExistence type="predicted"/>
<protein>
    <submittedName>
        <fullName evidence="1">Uncharacterized protein</fullName>
    </submittedName>
</protein>
<dbReference type="Proteomes" id="UP001165427">
    <property type="component" value="Unassembled WGS sequence"/>
</dbReference>
<keyword evidence="2" id="KW-1185">Reference proteome</keyword>
<gene>
    <name evidence="1" type="ORF">MRX98_03100</name>
</gene>
<sequence length="63" mass="7017">MTQLFFPNYCCAMDQIAGDTPEAVDAFRRCNRLGPGQQLLPNNFYVIPEAGRKVTPLPLNSIC</sequence>
<accession>A0AA41R044</accession>
<comment type="caution">
    <text evidence="1">The sequence shown here is derived from an EMBL/GenBank/DDBJ whole genome shotgun (WGS) entry which is preliminary data.</text>
</comment>